<dbReference type="AlphaFoldDB" id="A0A445EN22"/>
<organism evidence="4 5">
    <name type="scientific">Arachis hypogaea</name>
    <name type="common">Peanut</name>
    <dbReference type="NCBI Taxonomy" id="3818"/>
    <lineage>
        <taxon>Eukaryota</taxon>
        <taxon>Viridiplantae</taxon>
        <taxon>Streptophyta</taxon>
        <taxon>Embryophyta</taxon>
        <taxon>Tracheophyta</taxon>
        <taxon>Spermatophyta</taxon>
        <taxon>Magnoliopsida</taxon>
        <taxon>eudicotyledons</taxon>
        <taxon>Gunneridae</taxon>
        <taxon>Pentapetalae</taxon>
        <taxon>rosids</taxon>
        <taxon>fabids</taxon>
        <taxon>Fabales</taxon>
        <taxon>Fabaceae</taxon>
        <taxon>Papilionoideae</taxon>
        <taxon>50 kb inversion clade</taxon>
        <taxon>dalbergioids sensu lato</taxon>
        <taxon>Dalbergieae</taxon>
        <taxon>Pterocarpus clade</taxon>
        <taxon>Arachis</taxon>
    </lineage>
</organism>
<evidence type="ECO:0000256" key="1">
    <source>
        <dbReference type="ARBA" id="ARBA00022741"/>
    </source>
</evidence>
<feature type="compositionally biased region" description="Low complexity" evidence="3">
    <location>
        <begin position="285"/>
        <end position="305"/>
    </location>
</feature>
<dbReference type="GO" id="GO:0005524">
    <property type="term" value="F:ATP binding"/>
    <property type="evidence" value="ECO:0007669"/>
    <property type="project" value="UniProtKB-KW"/>
</dbReference>
<dbReference type="SUPFAM" id="SSF53067">
    <property type="entry name" value="Actin-like ATPase domain"/>
    <property type="match status" value="2"/>
</dbReference>
<dbReference type="Pfam" id="PF00012">
    <property type="entry name" value="HSP70"/>
    <property type="match status" value="2"/>
</dbReference>
<dbReference type="SUPFAM" id="SSF100934">
    <property type="entry name" value="Heat shock protein 70kD (HSP70), C-terminal subdomain"/>
    <property type="match status" value="1"/>
</dbReference>
<accession>A0A445EN22</accession>
<keyword evidence="2" id="KW-0067">ATP-binding</keyword>
<evidence type="ECO:0000313" key="5">
    <source>
        <dbReference type="Proteomes" id="UP000289738"/>
    </source>
</evidence>
<dbReference type="FunFam" id="1.20.1270.10:FF:000005">
    <property type="entry name" value="heat shock cognate 70 kDa protein-like"/>
    <property type="match status" value="1"/>
</dbReference>
<dbReference type="InterPro" id="IPR043129">
    <property type="entry name" value="ATPase_NBD"/>
</dbReference>
<proteinExistence type="predicted"/>
<feature type="region of interest" description="Disordered" evidence="3">
    <location>
        <begin position="278"/>
        <end position="312"/>
    </location>
</feature>
<comment type="caution">
    <text evidence="4">The sequence shown here is derived from an EMBL/GenBank/DDBJ whole genome shotgun (WGS) entry which is preliminary data.</text>
</comment>
<reference evidence="4 5" key="1">
    <citation type="submission" date="2019-01" db="EMBL/GenBank/DDBJ databases">
        <title>Sequencing of cultivated peanut Arachis hypogaea provides insights into genome evolution and oil improvement.</title>
        <authorList>
            <person name="Chen X."/>
        </authorList>
    </citation>
    <scope>NUCLEOTIDE SEQUENCE [LARGE SCALE GENOMIC DNA]</scope>
    <source>
        <strain evidence="5">cv. Fuhuasheng</strain>
        <tissue evidence="4">Leaves</tissue>
    </source>
</reference>
<dbReference type="InterPro" id="IPR018181">
    <property type="entry name" value="Heat_shock_70_CS"/>
</dbReference>
<dbReference type="PANTHER" id="PTHR19375">
    <property type="entry name" value="HEAT SHOCK PROTEIN 70KDA"/>
    <property type="match status" value="1"/>
</dbReference>
<dbReference type="FunFam" id="3.30.420.40:FF:000172">
    <property type="entry name" value="Heat shock 70 kDa protein"/>
    <property type="match status" value="1"/>
</dbReference>
<protein>
    <submittedName>
        <fullName evidence="4">Uncharacterized protein</fullName>
    </submittedName>
</protein>
<evidence type="ECO:0000256" key="2">
    <source>
        <dbReference type="ARBA" id="ARBA00022840"/>
    </source>
</evidence>
<name>A0A445EN22_ARAHY</name>
<dbReference type="FunFam" id="3.30.30.30:FF:000019">
    <property type="entry name" value="Heat shock 70 kDa protein"/>
    <property type="match status" value="1"/>
</dbReference>
<dbReference type="GO" id="GO:0140662">
    <property type="term" value="F:ATP-dependent protein folding chaperone"/>
    <property type="evidence" value="ECO:0007669"/>
    <property type="project" value="InterPro"/>
</dbReference>
<keyword evidence="5" id="KW-1185">Reference proteome</keyword>
<dbReference type="Proteomes" id="UP000289738">
    <property type="component" value="Chromosome A01"/>
</dbReference>
<sequence length="312" mass="33991">MNPKNTVFDAKRLIGRRFSDASVQNDMKLWPFKVIAGAGDKPMIVVTYKGEEKTFAAEEISSMVLIKMREVAEAFLGHPIKNAVRQATKDAGAISGLNVLRIINEPTAAAIAYGLDKKASRKGEQNVLIFDLGGGTFDVSLLTIEEGIFEVKATAGDTHLGGEDFDNRMNDKGRLSKDEIEKMVKDAERYRAEDEEVKKKVEAKNSLENYAYNMRNTIRDEKIAGKLSADDKGKIEKAVEDAIEWLEGNQMAEVDEFEDKQKELEGICNPIIAKLYQGGAGGGEDAPMGGAHDMPAGGSSDSGAGPKIEEVD</sequence>
<dbReference type="EMBL" id="SDMP01000001">
    <property type="protein sequence ID" value="RYR76865.1"/>
    <property type="molecule type" value="Genomic_DNA"/>
</dbReference>
<keyword evidence="1" id="KW-0547">Nucleotide-binding</keyword>
<gene>
    <name evidence="4" type="ORF">Ahy_A01g001390</name>
</gene>
<dbReference type="PROSITE" id="PS00329">
    <property type="entry name" value="HSP70_2"/>
    <property type="match status" value="1"/>
</dbReference>
<dbReference type="InterPro" id="IPR013126">
    <property type="entry name" value="Hsp_70_fam"/>
</dbReference>
<evidence type="ECO:0000256" key="3">
    <source>
        <dbReference type="SAM" id="MobiDB-lite"/>
    </source>
</evidence>
<dbReference type="Gene3D" id="1.20.1270.10">
    <property type="match status" value="1"/>
</dbReference>
<dbReference type="Gene3D" id="3.30.420.40">
    <property type="match status" value="2"/>
</dbReference>
<dbReference type="InterPro" id="IPR029048">
    <property type="entry name" value="HSP70_C_sf"/>
</dbReference>
<evidence type="ECO:0000313" key="4">
    <source>
        <dbReference type="EMBL" id="RYR76865.1"/>
    </source>
</evidence>